<evidence type="ECO:0008006" key="4">
    <source>
        <dbReference type="Google" id="ProtNLM"/>
    </source>
</evidence>
<protein>
    <recommendedName>
        <fullName evidence="4">Secreted protein</fullName>
    </recommendedName>
</protein>
<keyword evidence="3" id="KW-1185">Reference proteome</keyword>
<feature type="signal peptide" evidence="1">
    <location>
        <begin position="1"/>
        <end position="17"/>
    </location>
</feature>
<sequence>MLRRMTIVFGLAMLGLAQPGSNGARKFQQPARDFTRIVRLCFMNIPRRSSWITFVEAVLWSSGSISCYRGLHTRMAQYLHHQNLFLRHLNRPLKSSGTRFLY</sequence>
<dbReference type="Proteomes" id="UP000235672">
    <property type="component" value="Unassembled WGS sequence"/>
</dbReference>
<proteinExistence type="predicted"/>
<evidence type="ECO:0000313" key="3">
    <source>
        <dbReference type="Proteomes" id="UP000235672"/>
    </source>
</evidence>
<name>A0A2J6Q633_9HELO</name>
<feature type="chain" id="PRO_5014392750" description="Secreted protein" evidence="1">
    <location>
        <begin position="18"/>
        <end position="102"/>
    </location>
</feature>
<dbReference type="EMBL" id="KZ613480">
    <property type="protein sequence ID" value="PMD21738.1"/>
    <property type="molecule type" value="Genomic_DNA"/>
</dbReference>
<organism evidence="2 3">
    <name type="scientific">Hyaloscypha hepaticicola</name>
    <dbReference type="NCBI Taxonomy" id="2082293"/>
    <lineage>
        <taxon>Eukaryota</taxon>
        <taxon>Fungi</taxon>
        <taxon>Dikarya</taxon>
        <taxon>Ascomycota</taxon>
        <taxon>Pezizomycotina</taxon>
        <taxon>Leotiomycetes</taxon>
        <taxon>Helotiales</taxon>
        <taxon>Hyaloscyphaceae</taxon>
        <taxon>Hyaloscypha</taxon>
    </lineage>
</organism>
<keyword evidence="1" id="KW-0732">Signal</keyword>
<reference evidence="2 3" key="1">
    <citation type="submission" date="2016-05" db="EMBL/GenBank/DDBJ databases">
        <title>A degradative enzymes factory behind the ericoid mycorrhizal symbiosis.</title>
        <authorList>
            <consortium name="DOE Joint Genome Institute"/>
            <person name="Martino E."/>
            <person name="Morin E."/>
            <person name="Grelet G."/>
            <person name="Kuo A."/>
            <person name="Kohler A."/>
            <person name="Daghino S."/>
            <person name="Barry K."/>
            <person name="Choi C."/>
            <person name="Cichocki N."/>
            <person name="Clum A."/>
            <person name="Copeland A."/>
            <person name="Hainaut M."/>
            <person name="Haridas S."/>
            <person name="Labutti K."/>
            <person name="Lindquist E."/>
            <person name="Lipzen A."/>
            <person name="Khouja H.-R."/>
            <person name="Murat C."/>
            <person name="Ohm R."/>
            <person name="Olson A."/>
            <person name="Spatafora J."/>
            <person name="Veneault-Fourrey C."/>
            <person name="Henrissat B."/>
            <person name="Grigoriev I."/>
            <person name="Martin F."/>
            <person name="Perotto S."/>
        </authorList>
    </citation>
    <scope>NUCLEOTIDE SEQUENCE [LARGE SCALE GENOMIC DNA]</scope>
    <source>
        <strain evidence="2 3">UAMH 7357</strain>
    </source>
</reference>
<gene>
    <name evidence="2" type="ORF">NA56DRAFT_122378</name>
</gene>
<accession>A0A2J6Q633</accession>
<evidence type="ECO:0000256" key="1">
    <source>
        <dbReference type="SAM" id="SignalP"/>
    </source>
</evidence>
<dbReference type="AlphaFoldDB" id="A0A2J6Q633"/>
<evidence type="ECO:0000313" key="2">
    <source>
        <dbReference type="EMBL" id="PMD21738.1"/>
    </source>
</evidence>